<protein>
    <submittedName>
        <fullName evidence="1">20657_t:CDS:1</fullName>
    </submittedName>
</protein>
<dbReference type="EMBL" id="CAJVQB010002100">
    <property type="protein sequence ID" value="CAG8562281.1"/>
    <property type="molecule type" value="Genomic_DNA"/>
</dbReference>
<accession>A0ABN7UCG1</accession>
<gene>
    <name evidence="1" type="ORF">GMARGA_LOCUS5077</name>
</gene>
<evidence type="ECO:0000313" key="1">
    <source>
        <dbReference type="EMBL" id="CAG8562281.1"/>
    </source>
</evidence>
<sequence>MSRQMNIRKKKLRSEGSDIMEAFKKLLAITLENATNNDTFVRELAFKLWEDEYIEWNSEHLRFYCFRYILNLAAQTALDQIKEDNKLKIRELNLAIRTSPQRFDATSNILNLFWIAPPEIAEFLEPFKDLTTKMLSISYCTASWIIPLFNIILNHVEDVDSNAETETPLSAAAMAAREKLVQYYFKTNTTVTLCTALDPRRKFHYLLKKEFPNDEINETKALYLSDSKFSSTNTNIKSTMRSLLDADFDEADENFDELECYISEKPANKEIDVLVWWK</sequence>
<dbReference type="PANTHER" id="PTHR23272">
    <property type="entry name" value="BED FINGER-RELATED"/>
    <property type="match status" value="1"/>
</dbReference>
<organism evidence="1 2">
    <name type="scientific">Gigaspora margarita</name>
    <dbReference type="NCBI Taxonomy" id="4874"/>
    <lineage>
        <taxon>Eukaryota</taxon>
        <taxon>Fungi</taxon>
        <taxon>Fungi incertae sedis</taxon>
        <taxon>Mucoromycota</taxon>
        <taxon>Glomeromycotina</taxon>
        <taxon>Glomeromycetes</taxon>
        <taxon>Diversisporales</taxon>
        <taxon>Gigasporaceae</taxon>
        <taxon>Gigaspora</taxon>
    </lineage>
</organism>
<proteinExistence type="predicted"/>
<comment type="caution">
    <text evidence="1">The sequence shown here is derived from an EMBL/GenBank/DDBJ whole genome shotgun (WGS) entry which is preliminary data.</text>
</comment>
<dbReference type="PANTHER" id="PTHR23272:SF184">
    <property type="entry name" value="OS03G0311250 PROTEIN"/>
    <property type="match status" value="1"/>
</dbReference>
<evidence type="ECO:0000313" key="2">
    <source>
        <dbReference type="Proteomes" id="UP000789901"/>
    </source>
</evidence>
<feature type="non-terminal residue" evidence="1">
    <location>
        <position position="278"/>
    </location>
</feature>
<keyword evidence="2" id="KW-1185">Reference proteome</keyword>
<name>A0ABN7UCG1_GIGMA</name>
<dbReference type="SUPFAM" id="SSF53098">
    <property type="entry name" value="Ribonuclease H-like"/>
    <property type="match status" value="1"/>
</dbReference>
<reference evidence="1 2" key="1">
    <citation type="submission" date="2021-06" db="EMBL/GenBank/DDBJ databases">
        <authorList>
            <person name="Kallberg Y."/>
            <person name="Tangrot J."/>
            <person name="Rosling A."/>
        </authorList>
    </citation>
    <scope>NUCLEOTIDE SEQUENCE [LARGE SCALE GENOMIC DNA]</scope>
    <source>
        <strain evidence="1 2">120-4 pot B 10/14</strain>
    </source>
</reference>
<dbReference type="InterPro" id="IPR012337">
    <property type="entry name" value="RNaseH-like_sf"/>
</dbReference>
<dbReference type="Proteomes" id="UP000789901">
    <property type="component" value="Unassembled WGS sequence"/>
</dbReference>